<proteinExistence type="predicted"/>
<protein>
    <submittedName>
        <fullName evidence="1">Uncharacterized protein</fullName>
    </submittedName>
</protein>
<gene>
    <name evidence="1" type="ORF">CC86DRAFT_82994</name>
</gene>
<evidence type="ECO:0000313" key="2">
    <source>
        <dbReference type="Proteomes" id="UP000799424"/>
    </source>
</evidence>
<accession>A0A6A7AGT4</accession>
<sequence length="182" mass="20722">MQPSQFPRDQTKTRGYRWLLDAARRFVATCRSARCNYSNSGKRKEAYVCMDMLSMRNQAHPISNKLLSCMPDPTPALWRLPNKQSPYEIGHELIRAHNSVHPPHNSSSLKTDGQRIVAATDVLSAVHHTCPPIYNKAITTFGLLEAQSYRSCDGERGPTRRLLSPQTPRTSAIIFLFHRYKL</sequence>
<dbReference type="Proteomes" id="UP000799424">
    <property type="component" value="Unassembled WGS sequence"/>
</dbReference>
<organism evidence="1 2">
    <name type="scientific">Ophiobolus disseminans</name>
    <dbReference type="NCBI Taxonomy" id="1469910"/>
    <lineage>
        <taxon>Eukaryota</taxon>
        <taxon>Fungi</taxon>
        <taxon>Dikarya</taxon>
        <taxon>Ascomycota</taxon>
        <taxon>Pezizomycotina</taxon>
        <taxon>Dothideomycetes</taxon>
        <taxon>Pleosporomycetidae</taxon>
        <taxon>Pleosporales</taxon>
        <taxon>Pleosporineae</taxon>
        <taxon>Phaeosphaeriaceae</taxon>
        <taxon>Ophiobolus</taxon>
    </lineage>
</organism>
<keyword evidence="2" id="KW-1185">Reference proteome</keyword>
<reference evidence="1" key="1">
    <citation type="journal article" date="2020" name="Stud. Mycol.">
        <title>101 Dothideomycetes genomes: a test case for predicting lifestyles and emergence of pathogens.</title>
        <authorList>
            <person name="Haridas S."/>
            <person name="Albert R."/>
            <person name="Binder M."/>
            <person name="Bloem J."/>
            <person name="Labutti K."/>
            <person name="Salamov A."/>
            <person name="Andreopoulos B."/>
            <person name="Baker S."/>
            <person name="Barry K."/>
            <person name="Bills G."/>
            <person name="Bluhm B."/>
            <person name="Cannon C."/>
            <person name="Castanera R."/>
            <person name="Culley D."/>
            <person name="Daum C."/>
            <person name="Ezra D."/>
            <person name="Gonzalez J."/>
            <person name="Henrissat B."/>
            <person name="Kuo A."/>
            <person name="Liang C."/>
            <person name="Lipzen A."/>
            <person name="Lutzoni F."/>
            <person name="Magnuson J."/>
            <person name="Mondo S."/>
            <person name="Nolan M."/>
            <person name="Ohm R."/>
            <person name="Pangilinan J."/>
            <person name="Park H.-J."/>
            <person name="Ramirez L."/>
            <person name="Alfaro M."/>
            <person name="Sun H."/>
            <person name="Tritt A."/>
            <person name="Yoshinaga Y."/>
            <person name="Zwiers L.-H."/>
            <person name="Turgeon B."/>
            <person name="Goodwin S."/>
            <person name="Spatafora J."/>
            <person name="Crous P."/>
            <person name="Grigoriev I."/>
        </authorList>
    </citation>
    <scope>NUCLEOTIDE SEQUENCE</scope>
    <source>
        <strain evidence="1">CBS 113818</strain>
    </source>
</reference>
<dbReference type="AlphaFoldDB" id="A0A6A7AGT4"/>
<evidence type="ECO:0000313" key="1">
    <source>
        <dbReference type="EMBL" id="KAF2831928.1"/>
    </source>
</evidence>
<dbReference type="EMBL" id="MU006217">
    <property type="protein sequence ID" value="KAF2831928.1"/>
    <property type="molecule type" value="Genomic_DNA"/>
</dbReference>
<name>A0A6A7AGT4_9PLEO</name>